<dbReference type="InterPro" id="IPR051677">
    <property type="entry name" value="AfsR-DnrI-RedD_regulator"/>
</dbReference>
<dbReference type="SUPFAM" id="SSF52540">
    <property type="entry name" value="P-loop containing nucleoside triphosphate hydrolases"/>
    <property type="match status" value="1"/>
</dbReference>
<dbReference type="Pfam" id="PF03704">
    <property type="entry name" value="BTAD"/>
    <property type="match status" value="1"/>
</dbReference>
<dbReference type="SMART" id="SM01043">
    <property type="entry name" value="BTAD"/>
    <property type="match status" value="1"/>
</dbReference>
<dbReference type="GO" id="GO:0006355">
    <property type="term" value="P:regulation of DNA-templated transcription"/>
    <property type="evidence" value="ECO:0007669"/>
    <property type="project" value="InterPro"/>
</dbReference>
<dbReference type="SUPFAM" id="SSF46894">
    <property type="entry name" value="C-terminal effector domain of the bipartite response regulators"/>
    <property type="match status" value="1"/>
</dbReference>
<dbReference type="Proteomes" id="UP000241074">
    <property type="component" value="Chromosome"/>
</dbReference>
<dbReference type="RefSeq" id="WP_106891102.1">
    <property type="nucleotide sequence ID" value="NZ_CP027860.1"/>
</dbReference>
<dbReference type="Pfam" id="PF25873">
    <property type="entry name" value="WHD_MalT"/>
    <property type="match status" value="1"/>
</dbReference>
<dbReference type="SUPFAM" id="SSF48452">
    <property type="entry name" value="TPR-like"/>
    <property type="match status" value="1"/>
</dbReference>
<dbReference type="GO" id="GO:0003677">
    <property type="term" value="F:DNA binding"/>
    <property type="evidence" value="ECO:0007669"/>
    <property type="project" value="InterPro"/>
</dbReference>
<dbReference type="InterPro" id="IPR049945">
    <property type="entry name" value="AAA_22"/>
</dbReference>
<name>A0A2P1PQT9_9GAMM</name>
<gene>
    <name evidence="2" type="ORF">C7S18_08215</name>
</gene>
<dbReference type="AlphaFoldDB" id="A0A2P1PQT9"/>
<accession>A0A2P1PQT9</accession>
<dbReference type="InterPro" id="IPR059106">
    <property type="entry name" value="WHD_MalT"/>
</dbReference>
<dbReference type="Pfam" id="PF13401">
    <property type="entry name" value="AAA_22"/>
    <property type="match status" value="1"/>
</dbReference>
<dbReference type="Gene3D" id="3.40.50.300">
    <property type="entry name" value="P-loop containing nucleotide triphosphate hydrolases"/>
    <property type="match status" value="1"/>
</dbReference>
<proteinExistence type="predicted"/>
<feature type="domain" description="Bacterial transcriptional activator" evidence="1">
    <location>
        <begin position="921"/>
        <end position="1065"/>
    </location>
</feature>
<dbReference type="OrthoDB" id="9816555at2"/>
<dbReference type="PANTHER" id="PTHR35807">
    <property type="entry name" value="TRANSCRIPTIONAL REGULATOR REDD-RELATED"/>
    <property type="match status" value="1"/>
</dbReference>
<dbReference type="KEGG" id="xba:C7S18_08215"/>
<dbReference type="InterPro" id="IPR027417">
    <property type="entry name" value="P-loop_NTPase"/>
</dbReference>
<evidence type="ECO:0000313" key="2">
    <source>
        <dbReference type="EMBL" id="AVP97178.1"/>
    </source>
</evidence>
<dbReference type="GO" id="GO:0016887">
    <property type="term" value="F:ATP hydrolysis activity"/>
    <property type="evidence" value="ECO:0007669"/>
    <property type="project" value="InterPro"/>
</dbReference>
<dbReference type="Gene3D" id="1.25.40.10">
    <property type="entry name" value="Tetratricopeptide repeat domain"/>
    <property type="match status" value="1"/>
</dbReference>
<reference evidence="2 3" key="2">
    <citation type="submission" date="2018-03" db="EMBL/GenBank/DDBJ databases">
        <authorList>
            <person name="Keele B.F."/>
        </authorList>
    </citation>
    <scope>NUCLEOTIDE SEQUENCE [LARGE SCALE GENOMIC DNA]</scope>
    <source>
        <strain evidence="2 3">D13</strain>
    </source>
</reference>
<dbReference type="EMBL" id="CP027860">
    <property type="protein sequence ID" value="AVP97178.1"/>
    <property type="molecule type" value="Genomic_DNA"/>
</dbReference>
<dbReference type="InterPro" id="IPR005158">
    <property type="entry name" value="BTAD"/>
</dbReference>
<organism evidence="2 3">
    <name type="scientific">Ahniella affigens</name>
    <dbReference type="NCBI Taxonomy" id="2021234"/>
    <lineage>
        <taxon>Bacteria</taxon>
        <taxon>Pseudomonadati</taxon>
        <taxon>Pseudomonadota</taxon>
        <taxon>Gammaproteobacteria</taxon>
        <taxon>Lysobacterales</taxon>
        <taxon>Rhodanobacteraceae</taxon>
        <taxon>Ahniella</taxon>
    </lineage>
</organism>
<evidence type="ECO:0000313" key="3">
    <source>
        <dbReference type="Proteomes" id="UP000241074"/>
    </source>
</evidence>
<dbReference type="InterPro" id="IPR011990">
    <property type="entry name" value="TPR-like_helical_dom_sf"/>
</dbReference>
<reference evidence="2 3" key="1">
    <citation type="submission" date="2018-03" db="EMBL/GenBank/DDBJ databases">
        <title>Ahniella affigens gen. nov., sp. nov., a gammaproteobacterium isolated from sandy soil near a stream.</title>
        <authorList>
            <person name="Ko Y."/>
            <person name="Kim J.-H."/>
        </authorList>
    </citation>
    <scope>NUCLEOTIDE SEQUENCE [LARGE SCALE GENOMIC DNA]</scope>
    <source>
        <strain evidence="2 3">D13</strain>
    </source>
</reference>
<evidence type="ECO:0000259" key="1">
    <source>
        <dbReference type="SMART" id="SM01043"/>
    </source>
</evidence>
<dbReference type="InterPro" id="IPR016032">
    <property type="entry name" value="Sig_transdc_resp-reg_C-effctor"/>
</dbReference>
<dbReference type="Gene3D" id="1.10.10.10">
    <property type="entry name" value="Winged helix-like DNA-binding domain superfamily/Winged helix DNA-binding domain"/>
    <property type="match status" value="1"/>
</dbReference>
<dbReference type="InterPro" id="IPR036388">
    <property type="entry name" value="WH-like_DNA-bd_sf"/>
</dbReference>
<sequence>MLACSGFGTESRDEVDVSHLAKLTRPKLHRVVPRTRLFAELDRCSERPLTWVVGPPGAGKTAMLASYAEASKRSGCWYQVDPSDRDLATLFHYLAQASGSRKRGPALPRFGNEHRPDTMGFARLFFRSLFAQWKTPALLVFDNYHELPADADWHRLWELIVSEAPTGLALMVTSRQDPPAECARLLANEQMHVLGWDTLRLNLAETREIAALRQLTDEPSIRVAFDQSGGWPVALTLNIEHRRRVAQGLNADAIENREWLFDYFAAQIFASIEPEAHVPLMRAALLPNVTAADASAMAAGAAVWPLLERLYKKRMFVERRGDIYQFHDLFRAFLVREFERRQDAQGVANARTQAAVCLMARELPEPAFELAVAANNWPLTAEIVNRFAPLMFEQGRNASLLAWITQLPEALVRGSSWLSLWYGVALAPGSPMQARAQFEHSHELFGEDDRIGKILSCSAVLATHYLEFDHGQVDRWLDRLLPLLDDDPALPAPAAALRVYGAVLFALSYQRPLAALIDPVIAKIQVLLADSGASPNAKVDAATLVLAHLQIAAQFVEADRLIAIVQPWLSDPVLTPNYRALWTLQEAHCRVRQGRDRDAEILYERAQGIAHEHALQLPLLRIYSRFGRAILALCERDADRARIECDAASAHSSLTRRLDRALDLGLRAGIASHLGEPAEAVQRARQQIDLLDQAGPLWLRSQARLLLALYAVDAGDTAIVHHCIDAADQLLVGTCLNHLASASAVVRVYAQVRTDPAKSVHRDLQACVANLEGLYFLRQHPSALAVVLGEALRQSPDSGDLRRAVRNFGLAPPEVDAPGWPWAFAVRMLGRFELLRDGKPLEYSRKLPRKTLALLKAIIALGGTSVSEQRLLDALWPDDDGDVAARAMDATVIRLRVLLGDPAALQQRGGRLSLQPGRWWVDVFAFEQALVKADEAAQRRDVSEAAHLARAQNLYRGAFLEEEDGESWPVATRERLRSRFLHALARHAQQLEAGQQDDAAITLYLKGLDADPAIESFYQGLMRCYQRLGRRSEGIAAYQRLRQVLLATIGLPPAAATERLLQLLRQ</sequence>
<keyword evidence="3" id="KW-1185">Reference proteome</keyword>
<protein>
    <recommendedName>
        <fullName evidence="1">Bacterial transcriptional activator domain-containing protein</fullName>
    </recommendedName>
</protein>